<feature type="non-terminal residue" evidence="1">
    <location>
        <position position="1"/>
    </location>
</feature>
<protein>
    <submittedName>
        <fullName evidence="1">Uncharacterized protein</fullName>
    </submittedName>
</protein>
<gene>
    <name evidence="1" type="ORF">KUCAC02_027001</name>
</gene>
<dbReference type="EMBL" id="CM043803">
    <property type="protein sequence ID" value="KAI4807174.1"/>
    <property type="molecule type" value="Genomic_DNA"/>
</dbReference>
<proteinExistence type="predicted"/>
<evidence type="ECO:0000313" key="2">
    <source>
        <dbReference type="Proteomes" id="UP001057452"/>
    </source>
</evidence>
<reference evidence="1" key="1">
    <citation type="submission" date="2022-05" db="EMBL/GenBank/DDBJ databases">
        <title>Chromosome-level genome of Chaenocephalus aceratus.</title>
        <authorList>
            <person name="Park H."/>
        </authorList>
    </citation>
    <scope>NUCLEOTIDE SEQUENCE</scope>
    <source>
        <strain evidence="1">KU_202001</strain>
    </source>
</reference>
<keyword evidence="2" id="KW-1185">Reference proteome</keyword>
<dbReference type="Proteomes" id="UP001057452">
    <property type="component" value="Chromosome 19"/>
</dbReference>
<accession>A0ACB9W2G4</accession>
<evidence type="ECO:0000313" key="1">
    <source>
        <dbReference type="EMBL" id="KAI4807174.1"/>
    </source>
</evidence>
<organism evidence="1 2">
    <name type="scientific">Chaenocephalus aceratus</name>
    <name type="common">Blackfin icefish</name>
    <name type="synonym">Chaenichthys aceratus</name>
    <dbReference type="NCBI Taxonomy" id="36190"/>
    <lineage>
        <taxon>Eukaryota</taxon>
        <taxon>Metazoa</taxon>
        <taxon>Chordata</taxon>
        <taxon>Craniata</taxon>
        <taxon>Vertebrata</taxon>
        <taxon>Euteleostomi</taxon>
        <taxon>Actinopterygii</taxon>
        <taxon>Neopterygii</taxon>
        <taxon>Teleostei</taxon>
        <taxon>Neoteleostei</taxon>
        <taxon>Acanthomorphata</taxon>
        <taxon>Eupercaria</taxon>
        <taxon>Perciformes</taxon>
        <taxon>Notothenioidei</taxon>
        <taxon>Channichthyidae</taxon>
        <taxon>Chaenocephalus</taxon>
    </lineage>
</organism>
<feature type="non-terminal residue" evidence="1">
    <location>
        <position position="71"/>
    </location>
</feature>
<name>A0ACB9W2G4_CHAAC</name>
<sequence length="71" mass="7834">SFVKLRSKRSPLGRRPDSRTLLIRASPHSVEMDSSTLKRVCGGPLHTPKVTVWLTHRGGEEGFNGGGFHHT</sequence>
<comment type="caution">
    <text evidence="1">The sequence shown here is derived from an EMBL/GenBank/DDBJ whole genome shotgun (WGS) entry which is preliminary data.</text>
</comment>